<evidence type="ECO:0000256" key="8">
    <source>
        <dbReference type="ARBA" id="ARBA00051542"/>
    </source>
</evidence>
<name>A0A2M8QE85_9CHLR</name>
<evidence type="ECO:0000256" key="7">
    <source>
        <dbReference type="ARBA" id="ARBA00023157"/>
    </source>
</evidence>
<accession>A0A2M8QE85</accession>
<feature type="binding site" evidence="9">
    <location>
        <position position="35"/>
    </location>
    <ligand>
        <name>ATP</name>
        <dbReference type="ChEBI" id="CHEBI:30616"/>
    </ligand>
</feature>
<dbReference type="Proteomes" id="UP000230790">
    <property type="component" value="Unassembled WGS sequence"/>
</dbReference>
<dbReference type="PANTHER" id="PTHR11933:SF5">
    <property type="entry name" value="MITOCHONDRIAL TRNA-SPECIFIC 2-THIOURIDYLASE 1"/>
    <property type="match status" value="1"/>
</dbReference>
<comment type="caution">
    <text evidence="9">Lacks conserved residue(s) required for the propagation of feature annotation.</text>
</comment>
<dbReference type="Pfam" id="PF20258">
    <property type="entry name" value="tRNA_Me_trans_C"/>
    <property type="match status" value="1"/>
</dbReference>
<dbReference type="Gene3D" id="2.30.30.280">
    <property type="entry name" value="Adenine nucleotide alpha hydrolases-like domains"/>
    <property type="match status" value="1"/>
</dbReference>
<keyword evidence="5 9" id="KW-0067">ATP-binding</keyword>
<feature type="active site" description="Nucleophile" evidence="9">
    <location>
        <position position="106"/>
    </location>
</feature>
<evidence type="ECO:0000259" key="10">
    <source>
        <dbReference type="Pfam" id="PF20258"/>
    </source>
</evidence>
<dbReference type="EC" id="2.8.1.13" evidence="9"/>
<comment type="subcellular location">
    <subcellularLocation>
        <location evidence="9">Cytoplasm</location>
    </subcellularLocation>
</comment>
<gene>
    <name evidence="9" type="primary">mnmA</name>
    <name evidence="12" type="ORF">CUN48_05275</name>
</gene>
<dbReference type="CDD" id="cd01998">
    <property type="entry name" value="MnmA_TRMU-like"/>
    <property type="match status" value="1"/>
</dbReference>
<keyword evidence="7" id="KW-1015">Disulfide bond</keyword>
<keyword evidence="1 9" id="KW-0820">tRNA-binding</keyword>
<dbReference type="NCBIfam" id="TIGR00420">
    <property type="entry name" value="trmU"/>
    <property type="match status" value="1"/>
</dbReference>
<dbReference type="FunFam" id="3.40.50.620:FF:000115">
    <property type="entry name" value="tRNA-specific 2-thiouridylase MnmA"/>
    <property type="match status" value="1"/>
</dbReference>
<dbReference type="InterPro" id="IPR004506">
    <property type="entry name" value="MnmA-like"/>
</dbReference>
<dbReference type="HAMAP" id="MF_00144">
    <property type="entry name" value="tRNA_thiouridyl_MnmA"/>
    <property type="match status" value="1"/>
</dbReference>
<reference evidence="12 13" key="1">
    <citation type="submission" date="2017-11" db="EMBL/GenBank/DDBJ databases">
        <title>Evolution of Phototrophy in the Chloroflexi Phylum Driven by Horizontal Gene Transfer.</title>
        <authorList>
            <person name="Ward L.M."/>
            <person name="Hemp J."/>
            <person name="Shih P.M."/>
            <person name="Mcglynn S.E."/>
            <person name="Fischer W."/>
        </authorList>
    </citation>
    <scope>NUCLEOTIDE SEQUENCE [LARGE SCALE GENOMIC DNA]</scope>
    <source>
        <strain evidence="12">JP3_7</strain>
    </source>
</reference>
<dbReference type="GO" id="GO:0005524">
    <property type="term" value="F:ATP binding"/>
    <property type="evidence" value="ECO:0007669"/>
    <property type="project" value="UniProtKB-KW"/>
</dbReference>
<evidence type="ECO:0000256" key="2">
    <source>
        <dbReference type="ARBA" id="ARBA00022679"/>
    </source>
</evidence>
<dbReference type="GO" id="GO:0000049">
    <property type="term" value="F:tRNA binding"/>
    <property type="evidence" value="ECO:0007669"/>
    <property type="project" value="UniProtKB-KW"/>
</dbReference>
<comment type="catalytic activity">
    <reaction evidence="8 9">
        <text>S-sulfanyl-L-cysteinyl-[protein] + uridine(34) in tRNA + AH2 + ATP = 2-thiouridine(34) in tRNA + L-cysteinyl-[protein] + A + AMP + diphosphate + H(+)</text>
        <dbReference type="Rhea" id="RHEA:47032"/>
        <dbReference type="Rhea" id="RHEA-COMP:10131"/>
        <dbReference type="Rhea" id="RHEA-COMP:11726"/>
        <dbReference type="Rhea" id="RHEA-COMP:11727"/>
        <dbReference type="Rhea" id="RHEA-COMP:11728"/>
        <dbReference type="ChEBI" id="CHEBI:13193"/>
        <dbReference type="ChEBI" id="CHEBI:15378"/>
        <dbReference type="ChEBI" id="CHEBI:17499"/>
        <dbReference type="ChEBI" id="CHEBI:29950"/>
        <dbReference type="ChEBI" id="CHEBI:30616"/>
        <dbReference type="ChEBI" id="CHEBI:33019"/>
        <dbReference type="ChEBI" id="CHEBI:61963"/>
        <dbReference type="ChEBI" id="CHEBI:65315"/>
        <dbReference type="ChEBI" id="CHEBI:87170"/>
        <dbReference type="ChEBI" id="CHEBI:456215"/>
        <dbReference type="EC" id="2.8.1.13"/>
    </reaction>
</comment>
<dbReference type="EMBL" id="PGTN01000024">
    <property type="protein sequence ID" value="PJF48110.1"/>
    <property type="molecule type" value="Genomic_DNA"/>
</dbReference>
<feature type="binding site" evidence="9">
    <location>
        <begin position="9"/>
        <end position="16"/>
    </location>
    <ligand>
        <name>ATP</name>
        <dbReference type="ChEBI" id="CHEBI:30616"/>
    </ligand>
</feature>
<organism evidence="12 13">
    <name type="scientific">Candidatus Thermofonsia Clade 3 bacterium</name>
    <dbReference type="NCBI Taxonomy" id="2364212"/>
    <lineage>
        <taxon>Bacteria</taxon>
        <taxon>Bacillati</taxon>
        <taxon>Chloroflexota</taxon>
        <taxon>Candidatus Thermofontia</taxon>
        <taxon>Candidatus Thermofonsia Clade 3</taxon>
    </lineage>
</organism>
<evidence type="ECO:0000256" key="3">
    <source>
        <dbReference type="ARBA" id="ARBA00022694"/>
    </source>
</evidence>
<feature type="site" description="Interaction with tRNA" evidence="9">
    <location>
        <position position="131"/>
    </location>
</feature>
<dbReference type="NCBIfam" id="NF001138">
    <property type="entry name" value="PRK00143.1"/>
    <property type="match status" value="1"/>
</dbReference>
<dbReference type="InterPro" id="IPR023382">
    <property type="entry name" value="MnmA-like_central_sf"/>
</dbReference>
<keyword evidence="3 9" id="KW-0819">tRNA processing</keyword>
<dbReference type="Gene3D" id="2.40.30.10">
    <property type="entry name" value="Translation factors"/>
    <property type="match status" value="1"/>
</dbReference>
<keyword evidence="4 9" id="KW-0547">Nucleotide-binding</keyword>
<protein>
    <recommendedName>
        <fullName evidence="9">tRNA-specific 2-thiouridylase MnmA</fullName>
        <ecNumber evidence="9">2.8.1.13</ecNumber>
    </recommendedName>
</protein>
<dbReference type="InterPro" id="IPR046885">
    <property type="entry name" value="MnmA-like_C"/>
</dbReference>
<dbReference type="SUPFAM" id="SSF52402">
    <property type="entry name" value="Adenine nucleotide alpha hydrolases-like"/>
    <property type="match status" value="1"/>
</dbReference>
<dbReference type="InterPro" id="IPR014729">
    <property type="entry name" value="Rossmann-like_a/b/a_fold"/>
</dbReference>
<dbReference type="Pfam" id="PF20259">
    <property type="entry name" value="tRNA_Me_trans_M"/>
    <property type="match status" value="1"/>
</dbReference>
<comment type="caution">
    <text evidence="12">The sequence shown here is derived from an EMBL/GenBank/DDBJ whole genome shotgun (WGS) entry which is preliminary data.</text>
</comment>
<feature type="region of interest" description="Interaction with tRNA" evidence="9">
    <location>
        <begin position="322"/>
        <end position="323"/>
    </location>
</feature>
<dbReference type="GO" id="GO:0005737">
    <property type="term" value="C:cytoplasm"/>
    <property type="evidence" value="ECO:0007669"/>
    <property type="project" value="UniProtKB-SubCell"/>
</dbReference>
<evidence type="ECO:0000256" key="6">
    <source>
        <dbReference type="ARBA" id="ARBA00022884"/>
    </source>
</evidence>
<feature type="domain" description="tRNA-specific 2-thiouridylase MnmA-like central" evidence="11">
    <location>
        <begin position="232"/>
        <end position="288"/>
    </location>
</feature>
<keyword evidence="6 9" id="KW-0694">RNA-binding</keyword>
<feature type="domain" description="tRNA-specific 2-thiouridylase MnmA-like C-terminal" evidence="10">
    <location>
        <begin position="299"/>
        <end position="371"/>
    </location>
</feature>
<keyword evidence="2 9" id="KW-0808">Transferase</keyword>
<dbReference type="GO" id="GO:0002143">
    <property type="term" value="P:tRNA wobble position uridine thiolation"/>
    <property type="evidence" value="ECO:0007669"/>
    <property type="project" value="TreeGrafter"/>
</dbReference>
<feature type="site" description="Interaction with tRNA" evidence="9">
    <location>
        <position position="355"/>
    </location>
</feature>
<dbReference type="Pfam" id="PF03054">
    <property type="entry name" value="tRNA_Me_trans"/>
    <property type="match status" value="1"/>
</dbReference>
<dbReference type="GO" id="GO:0103016">
    <property type="term" value="F:tRNA-uridine 2-sulfurtransferase activity"/>
    <property type="evidence" value="ECO:0007669"/>
    <property type="project" value="UniProtKB-EC"/>
</dbReference>
<evidence type="ECO:0000256" key="4">
    <source>
        <dbReference type="ARBA" id="ARBA00022741"/>
    </source>
</evidence>
<comment type="function">
    <text evidence="9">Catalyzes the 2-thiolation of uridine at the wobble position (U34) of tRNA, leading to the formation of s(2)U34.</text>
</comment>
<comment type="similarity">
    <text evidence="9">Belongs to the MnmA/TRMU family.</text>
</comment>
<dbReference type="InterPro" id="IPR046884">
    <property type="entry name" value="MnmA-like_central"/>
</dbReference>
<feature type="active site" description="Cysteine persulfide intermediate" evidence="9">
    <location>
        <position position="212"/>
    </location>
</feature>
<evidence type="ECO:0000259" key="11">
    <source>
        <dbReference type="Pfam" id="PF20259"/>
    </source>
</evidence>
<feature type="binding site" evidence="9">
    <location>
        <position position="130"/>
    </location>
    <ligand>
        <name>ATP</name>
        <dbReference type="ChEBI" id="CHEBI:30616"/>
    </ligand>
</feature>
<evidence type="ECO:0000313" key="12">
    <source>
        <dbReference type="EMBL" id="PJF48110.1"/>
    </source>
</evidence>
<proteinExistence type="inferred from homology"/>
<evidence type="ECO:0000256" key="1">
    <source>
        <dbReference type="ARBA" id="ARBA00022555"/>
    </source>
</evidence>
<dbReference type="Gene3D" id="3.40.50.620">
    <property type="entry name" value="HUPs"/>
    <property type="match status" value="1"/>
</dbReference>
<evidence type="ECO:0000256" key="9">
    <source>
        <dbReference type="HAMAP-Rule" id="MF_00144"/>
    </source>
</evidence>
<sequence>MERVRVVVAMSGGVDSSVAAALLVQQGYDVIGIMMRLWAEEARADAERNANRCCAPEAIADARAIAKLLGIPFYDIHAEHVFKQRVVDSWIAGYADATTPNPCFTCNRAIRFGFLMQKALTLGADYLATGHYARVDQATTTADAAPLLRARYRLLKGKDAQKDQSYVLHVLGQKDLARVMFPVGQYTKEAVRQMARDFGLPTAERPESQDLCFLTQGDYRGFLIRNAPGVARPGPIVNTRGEVIGRHEGLPFYTVGQRKGLHLATRSAHSAPLYVLRLDVTNNALVVGSADELGARVARTRKMHYVGGEPPTEPLRCTAKIRYKAREAPGWLRPLPDGGAEFIFDTPQRDVTPGQGLVCYLGDEVIGGGVIARE</sequence>
<keyword evidence="9" id="KW-0963">Cytoplasm</keyword>
<dbReference type="AlphaFoldDB" id="A0A2M8QE85"/>
<evidence type="ECO:0000313" key="13">
    <source>
        <dbReference type="Proteomes" id="UP000230790"/>
    </source>
</evidence>
<dbReference type="PANTHER" id="PTHR11933">
    <property type="entry name" value="TRNA 5-METHYLAMINOMETHYL-2-THIOURIDYLATE -METHYLTRANSFERASE"/>
    <property type="match status" value="1"/>
</dbReference>
<evidence type="ECO:0000256" key="5">
    <source>
        <dbReference type="ARBA" id="ARBA00022840"/>
    </source>
</evidence>
<feature type="region of interest" description="Interaction with tRNA" evidence="9">
    <location>
        <begin position="162"/>
        <end position="164"/>
    </location>
</feature>